<dbReference type="EMBL" id="UINC01083687">
    <property type="protein sequence ID" value="SVC29631.1"/>
    <property type="molecule type" value="Genomic_DNA"/>
</dbReference>
<dbReference type="InterPro" id="IPR045865">
    <property type="entry name" value="ACT-like_dom_sf"/>
</dbReference>
<organism evidence="2">
    <name type="scientific">marine metagenome</name>
    <dbReference type="NCBI Taxonomy" id="408172"/>
    <lineage>
        <taxon>unclassified sequences</taxon>
        <taxon>metagenomes</taxon>
        <taxon>ecological metagenomes</taxon>
    </lineage>
</organism>
<gene>
    <name evidence="2" type="ORF">METZ01_LOCUS282485</name>
</gene>
<dbReference type="AlphaFoldDB" id="A0A382L419"/>
<dbReference type="InterPro" id="IPR018449">
    <property type="entry name" value="NIL_domain"/>
</dbReference>
<proteinExistence type="predicted"/>
<accession>A0A382L419</accession>
<dbReference type="Pfam" id="PF09383">
    <property type="entry name" value="NIL"/>
    <property type="match status" value="1"/>
</dbReference>
<evidence type="ECO:0000313" key="2">
    <source>
        <dbReference type="EMBL" id="SVC29631.1"/>
    </source>
</evidence>
<name>A0A382L419_9ZZZZ</name>
<feature type="domain" description="NIL" evidence="1">
    <location>
        <begin position="5"/>
        <end position="40"/>
    </location>
</feature>
<dbReference type="Gene3D" id="3.30.70.260">
    <property type="match status" value="1"/>
</dbReference>
<reference evidence="2" key="1">
    <citation type="submission" date="2018-05" db="EMBL/GenBank/DDBJ databases">
        <authorList>
            <person name="Lanie J.A."/>
            <person name="Ng W.-L."/>
            <person name="Kazmierczak K.M."/>
            <person name="Andrzejewski T.M."/>
            <person name="Davidsen T.M."/>
            <person name="Wayne K.J."/>
            <person name="Tettelin H."/>
            <person name="Glass J.I."/>
            <person name="Rusch D."/>
            <person name="Podicherti R."/>
            <person name="Tsui H.-C.T."/>
            <person name="Winkler M.E."/>
        </authorList>
    </citation>
    <scope>NUCLEOTIDE SEQUENCE</scope>
</reference>
<sequence>MSKLRVTFTFPGDLVQEPVIWLLSQKFEVKTNIRRADVQED</sequence>
<protein>
    <recommendedName>
        <fullName evidence="1">NIL domain-containing protein</fullName>
    </recommendedName>
</protein>
<feature type="non-terminal residue" evidence="2">
    <location>
        <position position="41"/>
    </location>
</feature>
<evidence type="ECO:0000259" key="1">
    <source>
        <dbReference type="Pfam" id="PF09383"/>
    </source>
</evidence>
<dbReference type="SUPFAM" id="SSF55021">
    <property type="entry name" value="ACT-like"/>
    <property type="match status" value="1"/>
</dbReference>